<dbReference type="Gene3D" id="3.30.70.2890">
    <property type="entry name" value="XS domain"/>
    <property type="match status" value="1"/>
</dbReference>
<keyword evidence="9" id="KW-1185">Reference proteome</keyword>
<feature type="region of interest" description="Disordered" evidence="4">
    <location>
        <begin position="344"/>
        <end position="364"/>
    </location>
</feature>
<dbReference type="EMBL" id="JBHFFA010000007">
    <property type="protein sequence ID" value="KAL2612076.1"/>
    <property type="molecule type" value="Genomic_DNA"/>
</dbReference>
<keyword evidence="2" id="KW-0943">RNA-mediated gene silencing</keyword>
<dbReference type="PANTHER" id="PTHR21596">
    <property type="entry name" value="RIBONUCLEASE P SUBUNIT P38"/>
    <property type="match status" value="1"/>
</dbReference>
<feature type="domain" description="Zinc finger-XS" evidence="7">
    <location>
        <begin position="40"/>
        <end position="80"/>
    </location>
</feature>
<dbReference type="Pfam" id="PF03468">
    <property type="entry name" value="XS"/>
    <property type="match status" value="1"/>
</dbReference>
<organism evidence="8 9">
    <name type="scientific">Riccia fluitans</name>
    <dbReference type="NCBI Taxonomy" id="41844"/>
    <lineage>
        <taxon>Eukaryota</taxon>
        <taxon>Viridiplantae</taxon>
        <taxon>Streptophyta</taxon>
        <taxon>Embryophyta</taxon>
        <taxon>Marchantiophyta</taxon>
        <taxon>Marchantiopsida</taxon>
        <taxon>Marchantiidae</taxon>
        <taxon>Marchantiales</taxon>
        <taxon>Ricciaceae</taxon>
        <taxon>Riccia</taxon>
    </lineage>
</organism>
<dbReference type="Pfam" id="PF03469">
    <property type="entry name" value="XH"/>
    <property type="match status" value="1"/>
</dbReference>
<dbReference type="Pfam" id="PF03470">
    <property type="entry name" value="zf-XS"/>
    <property type="match status" value="1"/>
</dbReference>
<accession>A0ABD1XVY0</accession>
<evidence type="ECO:0000256" key="2">
    <source>
        <dbReference type="ARBA" id="ARBA00023158"/>
    </source>
</evidence>
<gene>
    <name evidence="8" type="ORF">R1flu_023768</name>
</gene>
<dbReference type="InterPro" id="IPR005381">
    <property type="entry name" value="Znf-XS_domain"/>
</dbReference>
<reference evidence="8 9" key="1">
    <citation type="submission" date="2024-09" db="EMBL/GenBank/DDBJ databases">
        <title>Chromosome-scale assembly of Riccia fluitans.</title>
        <authorList>
            <person name="Paukszto L."/>
            <person name="Sawicki J."/>
            <person name="Karawczyk K."/>
            <person name="Piernik-Szablinska J."/>
            <person name="Szczecinska M."/>
            <person name="Mazdziarz M."/>
        </authorList>
    </citation>
    <scope>NUCLEOTIDE SEQUENCE [LARGE SCALE GENOMIC DNA]</scope>
    <source>
        <strain evidence="8">Rf_01</strain>
        <tissue evidence="8">Aerial parts of the thallus</tissue>
    </source>
</reference>
<feature type="compositionally biased region" description="Basic and acidic residues" evidence="4">
    <location>
        <begin position="26"/>
        <end position="36"/>
    </location>
</feature>
<dbReference type="GO" id="GO:0031047">
    <property type="term" value="P:regulatory ncRNA-mediated gene silencing"/>
    <property type="evidence" value="ECO:0007669"/>
    <property type="project" value="UniProtKB-KW"/>
</dbReference>
<dbReference type="InterPro" id="IPR005380">
    <property type="entry name" value="XS_domain"/>
</dbReference>
<dbReference type="InterPro" id="IPR045177">
    <property type="entry name" value="FDM1-5/IDN2"/>
</dbReference>
<keyword evidence="1 3" id="KW-0175">Coiled coil</keyword>
<evidence type="ECO:0000259" key="6">
    <source>
        <dbReference type="Pfam" id="PF03469"/>
    </source>
</evidence>
<sequence>MDDSDSLMSDDEEEIYENSLKELRNGKVPVKNHDGATLRCPYSPGRKKQSYQYKDLLQHAEAVGKGNRGPSAVGKHSALAEYLRTDLASMAPAPMERSHKLELLAPQEKDVNDLLLFPWTGVVYNIQTKPNKDGFIVGPSDPELKIMFNAFQPEKAQAVWEKPGHMGVGFVTFQKDFSGWKSAQEFEKWFSRNEHGKKEWESKKHGGLGTELYGWLARKEDYEGHGDQAVIARHLQKRGPLELKDIGIIGEEINSMHEARVKHLNETVSEKNLEFLKAMEEVQISKMRYENMRRELEEKHRQELRDVTEKAEKSAQDRMNQMKNQQTILQSSQNKLAERLKQLRDREKRVQSQAEKNQLDHEKKENNLRLEMLTRQKELEKQHQADMFSLMDKQQKEAGDFEKWVQLRKLRMAEKHLQEFDKHRLGEIRDAEKFAEALDDPTLFEPSHLKEMKERLASMESEKAQLQEQVVDLKEDVECHNDMIAALTTKERAANDELLEARKVAMEAMKSLGEANLSGKICIKSMGEISAGPWKEACKKKYKYHEDGWDSVFTQKFSLWEEQIRHPEFSPFVPAQNGKPGEKQVDYSNEKLMELKEELGETVVESVVVAVQELEKFNPSGRYPVKQLWNRDAGKVATLAESFEYILSVIKNKPKPKKRKVAG</sequence>
<proteinExistence type="predicted"/>
<feature type="region of interest" description="Disordered" evidence="4">
    <location>
        <begin position="299"/>
        <end position="320"/>
    </location>
</feature>
<protein>
    <recommendedName>
        <fullName evidence="10">XS domain-containing protein</fullName>
    </recommendedName>
</protein>
<evidence type="ECO:0000256" key="1">
    <source>
        <dbReference type="ARBA" id="ARBA00023054"/>
    </source>
</evidence>
<evidence type="ECO:0000256" key="4">
    <source>
        <dbReference type="SAM" id="MobiDB-lite"/>
    </source>
</evidence>
<feature type="domain" description="Factor of DNA methylation 1-5/IDN2" evidence="6">
    <location>
        <begin position="524"/>
        <end position="653"/>
    </location>
</feature>
<evidence type="ECO:0000313" key="8">
    <source>
        <dbReference type="EMBL" id="KAL2612076.1"/>
    </source>
</evidence>
<evidence type="ECO:0000313" key="9">
    <source>
        <dbReference type="Proteomes" id="UP001605036"/>
    </source>
</evidence>
<evidence type="ECO:0000256" key="3">
    <source>
        <dbReference type="SAM" id="Coils"/>
    </source>
</evidence>
<feature type="domain" description="XS" evidence="5">
    <location>
        <begin position="113"/>
        <end position="223"/>
    </location>
</feature>
<dbReference type="Proteomes" id="UP001605036">
    <property type="component" value="Unassembled WGS sequence"/>
</dbReference>
<feature type="region of interest" description="Disordered" evidence="4">
    <location>
        <begin position="26"/>
        <end position="46"/>
    </location>
</feature>
<evidence type="ECO:0000259" key="5">
    <source>
        <dbReference type="Pfam" id="PF03468"/>
    </source>
</evidence>
<dbReference type="InterPro" id="IPR038588">
    <property type="entry name" value="XS_domain_sf"/>
</dbReference>
<evidence type="ECO:0000259" key="7">
    <source>
        <dbReference type="Pfam" id="PF03470"/>
    </source>
</evidence>
<name>A0ABD1XVY0_9MARC</name>
<feature type="compositionally biased region" description="Basic and acidic residues" evidence="4">
    <location>
        <begin position="299"/>
        <end position="316"/>
    </location>
</feature>
<dbReference type="AlphaFoldDB" id="A0ABD1XVY0"/>
<feature type="coiled-coil region" evidence="3">
    <location>
        <begin position="449"/>
        <end position="483"/>
    </location>
</feature>
<comment type="caution">
    <text evidence="8">The sequence shown here is derived from an EMBL/GenBank/DDBJ whole genome shotgun (WGS) entry which is preliminary data.</text>
</comment>
<dbReference type="PANTHER" id="PTHR21596:SF3">
    <property type="entry name" value="FACTOR OF DNA METHYLATION 1-RELATED"/>
    <property type="match status" value="1"/>
</dbReference>
<dbReference type="InterPro" id="IPR005379">
    <property type="entry name" value="FDM1-5/IDN2_XH"/>
</dbReference>
<evidence type="ECO:0008006" key="10">
    <source>
        <dbReference type="Google" id="ProtNLM"/>
    </source>
</evidence>